<accession>A0A183ATU2</accession>
<dbReference type="EMBL" id="UZAN01048987">
    <property type="protein sequence ID" value="VDP86957.1"/>
    <property type="molecule type" value="Genomic_DNA"/>
</dbReference>
<name>A0A183ATU2_9TREM</name>
<keyword evidence="2" id="KW-1185">Reference proteome</keyword>
<protein>
    <submittedName>
        <fullName evidence="3">Glutaminase</fullName>
    </submittedName>
</protein>
<dbReference type="AlphaFoldDB" id="A0A183ATU2"/>
<reference evidence="1 2" key="2">
    <citation type="submission" date="2018-11" db="EMBL/GenBank/DDBJ databases">
        <authorList>
            <consortium name="Pathogen Informatics"/>
        </authorList>
    </citation>
    <scope>NUCLEOTIDE SEQUENCE [LARGE SCALE GENOMIC DNA]</scope>
    <source>
        <strain evidence="1 2">Egypt</strain>
    </source>
</reference>
<gene>
    <name evidence="1" type="ORF">ECPE_LOCUS10377</name>
</gene>
<evidence type="ECO:0000313" key="1">
    <source>
        <dbReference type="EMBL" id="VDP86957.1"/>
    </source>
</evidence>
<dbReference type="WBParaSite" id="ECPE_0001040901-mRNA-1">
    <property type="protein sequence ID" value="ECPE_0001040901-mRNA-1"/>
    <property type="gene ID" value="ECPE_0001040901"/>
</dbReference>
<sequence>MDPAGVGSTSDECVDQVREERDLTELVGENVGYATDSITFVSAGKIVGILSNNDPNSDGAGIHWLPDLVVLFACLCV</sequence>
<dbReference type="Proteomes" id="UP000272942">
    <property type="component" value="Unassembled WGS sequence"/>
</dbReference>
<organism evidence="3">
    <name type="scientific">Echinostoma caproni</name>
    <dbReference type="NCBI Taxonomy" id="27848"/>
    <lineage>
        <taxon>Eukaryota</taxon>
        <taxon>Metazoa</taxon>
        <taxon>Spiralia</taxon>
        <taxon>Lophotrochozoa</taxon>
        <taxon>Platyhelminthes</taxon>
        <taxon>Trematoda</taxon>
        <taxon>Digenea</taxon>
        <taxon>Plagiorchiida</taxon>
        <taxon>Echinostomata</taxon>
        <taxon>Echinostomatoidea</taxon>
        <taxon>Echinostomatidae</taxon>
        <taxon>Echinostoma</taxon>
    </lineage>
</organism>
<evidence type="ECO:0000313" key="2">
    <source>
        <dbReference type="Proteomes" id="UP000272942"/>
    </source>
</evidence>
<reference evidence="3" key="1">
    <citation type="submission" date="2016-06" db="UniProtKB">
        <authorList>
            <consortium name="WormBaseParasite"/>
        </authorList>
    </citation>
    <scope>IDENTIFICATION</scope>
</reference>
<proteinExistence type="predicted"/>
<evidence type="ECO:0000313" key="3">
    <source>
        <dbReference type="WBParaSite" id="ECPE_0001040901-mRNA-1"/>
    </source>
</evidence>